<feature type="non-terminal residue" evidence="4">
    <location>
        <position position="1"/>
    </location>
</feature>
<keyword evidence="2" id="KW-0806">Transcription termination</keyword>
<dbReference type="PANTHER" id="PTHR13068:SF133">
    <property type="entry name" value="MITOCHONDRIAL TRANSCRIPTION TERMINATION FACTOR FAMILY PROTEIN"/>
    <property type="match status" value="1"/>
</dbReference>
<dbReference type="Gramene" id="ESR54771">
    <property type="protein sequence ID" value="ESR54771"/>
    <property type="gene ID" value="CICLE_v10024055mg"/>
</dbReference>
<dbReference type="InterPro" id="IPR038538">
    <property type="entry name" value="MTERF_sf"/>
</dbReference>
<accession>V4TY08</accession>
<dbReference type="Pfam" id="PF02536">
    <property type="entry name" value="mTERF"/>
    <property type="match status" value="1"/>
</dbReference>
<reference evidence="4 5" key="1">
    <citation type="submission" date="2013-10" db="EMBL/GenBank/DDBJ databases">
        <authorList>
            <consortium name="International Citrus Genome Consortium"/>
            <person name="Jenkins J."/>
            <person name="Schmutz J."/>
            <person name="Prochnik S."/>
            <person name="Rokhsar D."/>
            <person name="Gmitter F."/>
            <person name="Ollitrault P."/>
            <person name="Machado M."/>
            <person name="Talon M."/>
            <person name="Wincker P."/>
            <person name="Jaillon O."/>
            <person name="Morgante M."/>
        </authorList>
    </citation>
    <scope>NUCLEOTIDE SEQUENCE</scope>
    <source>
        <strain evidence="5">cv. Clemenules</strain>
    </source>
</reference>
<dbReference type="GO" id="GO:0003676">
    <property type="term" value="F:nucleic acid binding"/>
    <property type="evidence" value="ECO:0007669"/>
    <property type="project" value="InterPro"/>
</dbReference>
<dbReference type="FunFam" id="1.25.70.10:FF:000001">
    <property type="entry name" value="Mitochondrial transcription termination factor-like"/>
    <property type="match status" value="1"/>
</dbReference>
<sequence length="458" mass="52057">DCLLWNTARSQNCRRFGGLKCEDKHDDLFRESPRHHNGRLSLAQVLSNSNRSIAQDLATSYLDLFSGLGLNVQNARLFNPFGVKLFSTEDEQIKRKVPKECSFTVSYLINSCGLSPKIAKSVAERVKLQSSKQPDSVLQFLKNRGFNGSQIAKLVRVRPQLLFAHPERSLLPKIEFLNSIGATDAELADACSSIPAILGQSLENVLIPNYKFLKSVFFSDENVIKVLRKKRTRLFCFDLQKTVSPKLAFLRDLGMPEANFALMLSCYPPIVLQRQDKFDGNVKKVIKMGFNPQKCEFVHAMQVFSSIGQSTLECKLDVLRRWGWSDEDVRLAFRKCPIYMSASKTKLVSVFNFLVNKMGWHPSAIAHVPSAFTYSLERRIIPRCSVIRVLLSKGLINEENKIYLSSLVVNSNKRFLDTFVTKYQDHVPQLLNIFHGKMTIGELDLEFEPKFVMKNCSA</sequence>
<proteinExistence type="inferred from homology"/>
<dbReference type="Proteomes" id="UP000030687">
    <property type="component" value="Unassembled WGS sequence"/>
</dbReference>
<dbReference type="InParanoid" id="V4TY08"/>
<organism evidence="4 5">
    <name type="scientific">Citrus clementina</name>
    <name type="common">Clementine</name>
    <name type="synonym">Citrus deliciosa x Citrus sinensis</name>
    <dbReference type="NCBI Taxonomy" id="85681"/>
    <lineage>
        <taxon>Eukaryota</taxon>
        <taxon>Viridiplantae</taxon>
        <taxon>Streptophyta</taxon>
        <taxon>Embryophyta</taxon>
        <taxon>Tracheophyta</taxon>
        <taxon>Spermatophyta</taxon>
        <taxon>Magnoliopsida</taxon>
        <taxon>eudicotyledons</taxon>
        <taxon>Gunneridae</taxon>
        <taxon>Pentapetalae</taxon>
        <taxon>rosids</taxon>
        <taxon>malvids</taxon>
        <taxon>Sapindales</taxon>
        <taxon>Rutaceae</taxon>
        <taxon>Aurantioideae</taxon>
        <taxon>Citrus</taxon>
    </lineage>
</organism>
<dbReference type="PANTHER" id="PTHR13068">
    <property type="entry name" value="CGI-12 PROTEIN-RELATED"/>
    <property type="match status" value="1"/>
</dbReference>
<evidence type="ECO:0000313" key="4">
    <source>
        <dbReference type="EMBL" id="ESR54771.1"/>
    </source>
</evidence>
<dbReference type="KEGG" id="cic:CICLE_v10024055mg"/>
<dbReference type="OMA" id="MVSLDNC"/>
<protein>
    <submittedName>
        <fullName evidence="4">Uncharacterized protein</fullName>
    </submittedName>
</protein>
<gene>
    <name evidence="4" type="ORF">CICLE_v10024055mg</name>
</gene>
<dbReference type="OrthoDB" id="637682at2759"/>
<dbReference type="InterPro" id="IPR003690">
    <property type="entry name" value="MTERF"/>
</dbReference>
<keyword evidence="3" id="KW-0809">Transit peptide</keyword>
<evidence type="ECO:0000256" key="1">
    <source>
        <dbReference type="ARBA" id="ARBA00007692"/>
    </source>
</evidence>
<evidence type="ECO:0000256" key="2">
    <source>
        <dbReference type="ARBA" id="ARBA00022472"/>
    </source>
</evidence>
<dbReference type="eggNOG" id="KOG1267">
    <property type="taxonomic scope" value="Eukaryota"/>
</dbReference>
<keyword evidence="2" id="KW-0805">Transcription regulation</keyword>
<dbReference type="GO" id="GO:0006353">
    <property type="term" value="P:DNA-templated transcription termination"/>
    <property type="evidence" value="ECO:0007669"/>
    <property type="project" value="UniProtKB-KW"/>
</dbReference>
<evidence type="ECO:0000256" key="3">
    <source>
        <dbReference type="ARBA" id="ARBA00022946"/>
    </source>
</evidence>
<keyword evidence="5" id="KW-1185">Reference proteome</keyword>
<comment type="similarity">
    <text evidence="1">Belongs to the mTERF family.</text>
</comment>
<name>V4TY08_CITCL</name>
<dbReference type="Gene3D" id="1.25.70.10">
    <property type="entry name" value="Transcription termination factor 3, mitochondrial"/>
    <property type="match status" value="1"/>
</dbReference>
<evidence type="ECO:0000313" key="5">
    <source>
        <dbReference type="Proteomes" id="UP000030687"/>
    </source>
</evidence>
<dbReference type="SMART" id="SM00733">
    <property type="entry name" value="Mterf"/>
    <property type="match status" value="6"/>
</dbReference>
<dbReference type="EMBL" id="KI536661">
    <property type="protein sequence ID" value="ESR54771.1"/>
    <property type="molecule type" value="Genomic_DNA"/>
</dbReference>
<keyword evidence="2" id="KW-0804">Transcription</keyword>
<dbReference type="AlphaFoldDB" id="V4TY08"/>